<feature type="compositionally biased region" description="Basic and acidic residues" evidence="1">
    <location>
        <begin position="266"/>
        <end position="281"/>
    </location>
</feature>
<reference evidence="2" key="1">
    <citation type="submission" date="2022-07" db="EMBL/GenBank/DDBJ databases">
        <title>Phylogenomic reconstructions and comparative analyses of Kickxellomycotina fungi.</title>
        <authorList>
            <person name="Reynolds N.K."/>
            <person name="Stajich J.E."/>
            <person name="Barry K."/>
            <person name="Grigoriev I.V."/>
            <person name="Crous P."/>
            <person name="Smith M.E."/>
        </authorList>
    </citation>
    <scope>NUCLEOTIDE SEQUENCE</scope>
    <source>
        <strain evidence="2">BCRC 34882</strain>
    </source>
</reference>
<organism evidence="2 3">
    <name type="scientific">Coemansia umbellata</name>
    <dbReference type="NCBI Taxonomy" id="1424467"/>
    <lineage>
        <taxon>Eukaryota</taxon>
        <taxon>Fungi</taxon>
        <taxon>Fungi incertae sedis</taxon>
        <taxon>Zoopagomycota</taxon>
        <taxon>Kickxellomycotina</taxon>
        <taxon>Kickxellomycetes</taxon>
        <taxon>Kickxellales</taxon>
        <taxon>Kickxellaceae</taxon>
        <taxon>Coemansia</taxon>
    </lineage>
</organism>
<comment type="caution">
    <text evidence="2">The sequence shown here is derived from an EMBL/GenBank/DDBJ whole genome shotgun (WGS) entry which is preliminary data.</text>
</comment>
<gene>
    <name evidence="2" type="ORF">EDC05_006564</name>
</gene>
<feature type="region of interest" description="Disordered" evidence="1">
    <location>
        <begin position="114"/>
        <end position="138"/>
    </location>
</feature>
<feature type="region of interest" description="Disordered" evidence="1">
    <location>
        <begin position="216"/>
        <end position="305"/>
    </location>
</feature>
<evidence type="ECO:0000313" key="2">
    <source>
        <dbReference type="EMBL" id="KAJ1985100.1"/>
    </source>
</evidence>
<accession>A0ABQ8PCE4</accession>
<feature type="non-terminal residue" evidence="2">
    <location>
        <position position="1"/>
    </location>
</feature>
<dbReference type="EMBL" id="JANBQD010000317">
    <property type="protein sequence ID" value="KAJ1985100.1"/>
    <property type="molecule type" value="Genomic_DNA"/>
</dbReference>
<name>A0ABQ8PCE4_9FUNG</name>
<evidence type="ECO:0000313" key="3">
    <source>
        <dbReference type="Proteomes" id="UP001151295"/>
    </source>
</evidence>
<protein>
    <submittedName>
        <fullName evidence="2">Uncharacterized protein</fullName>
    </submittedName>
</protein>
<feature type="compositionally biased region" description="Acidic residues" evidence="1">
    <location>
        <begin position="249"/>
        <end position="265"/>
    </location>
</feature>
<keyword evidence="3" id="KW-1185">Reference proteome</keyword>
<sequence length="305" mass="33879">TAESSRPKPLTDKGVDKAMKGFGELPNWAKKSGMCIVAVSAKKERAGAKFSVLREKIGKIMAAGVEVYNISKVTDRSLEILLEEDCSLSCYRLYKDGWTVLATPIPCYMATASTHAGEPTPAKTTERWSNKHKNNRSPNTRQYYKELLEAYGRDLQQQAEEAQAKRTAERAAARTNGGQAINYAGAIGVHLATKASNTGQMNQEEADGFIPARRTKAANRGREAESSVSGNTLAKRQHRETQNSFDAFSDYESESEIDSEMQDYTEADRVEKRTTHSHALEHTYYNYNTRNLARKNPGSTAGPRR</sequence>
<dbReference type="Proteomes" id="UP001151295">
    <property type="component" value="Unassembled WGS sequence"/>
</dbReference>
<evidence type="ECO:0000256" key="1">
    <source>
        <dbReference type="SAM" id="MobiDB-lite"/>
    </source>
</evidence>
<proteinExistence type="predicted"/>